<keyword evidence="1" id="KW-0472">Membrane</keyword>
<name>A0AAT9FPV2_9BACT</name>
<dbReference type="CDD" id="cd00688">
    <property type="entry name" value="ISOPREN_C2_like"/>
    <property type="match status" value="1"/>
</dbReference>
<dbReference type="AlphaFoldDB" id="A0AAT9FPV2"/>
<proteinExistence type="predicted"/>
<evidence type="ECO:0000256" key="1">
    <source>
        <dbReference type="SAM" id="Phobius"/>
    </source>
</evidence>
<organism evidence="2">
    <name type="scientific">Oceaniferula spumae</name>
    <dbReference type="NCBI Taxonomy" id="2979115"/>
    <lineage>
        <taxon>Bacteria</taxon>
        <taxon>Pseudomonadati</taxon>
        <taxon>Verrucomicrobiota</taxon>
        <taxon>Verrucomicrobiia</taxon>
        <taxon>Verrucomicrobiales</taxon>
        <taxon>Verrucomicrobiaceae</taxon>
        <taxon>Oceaniferula</taxon>
    </lineage>
</organism>
<dbReference type="InterPro" id="IPR008930">
    <property type="entry name" value="Terpenoid_cyclase/PrenylTrfase"/>
</dbReference>
<keyword evidence="1" id="KW-1133">Transmembrane helix</keyword>
<protein>
    <recommendedName>
        <fullName evidence="3">Squalene cyclase C-terminal domain-containing protein</fullName>
    </recommendedName>
</protein>
<dbReference type="Gene3D" id="1.50.10.20">
    <property type="match status" value="2"/>
</dbReference>
<reference evidence="2" key="1">
    <citation type="submission" date="2024-07" db="EMBL/GenBank/DDBJ databases">
        <title>Complete genome sequence of Verrucomicrobiaceae bacterium NT6N.</title>
        <authorList>
            <person name="Huang C."/>
            <person name="Takami H."/>
            <person name="Hamasaki K."/>
        </authorList>
    </citation>
    <scope>NUCLEOTIDE SEQUENCE</scope>
    <source>
        <strain evidence="2">NT6N</strain>
    </source>
</reference>
<feature type="transmembrane region" description="Helical" evidence="1">
    <location>
        <begin position="23"/>
        <end position="46"/>
    </location>
</feature>
<accession>A0AAT9FPV2</accession>
<dbReference type="KEGG" id="osu:NT6N_29890"/>
<dbReference type="EMBL" id="AP026866">
    <property type="protein sequence ID" value="BDS07949.1"/>
    <property type="molecule type" value="Genomic_DNA"/>
</dbReference>
<sequence>MSLHAQLTPEAQKRLAEQQRNSTISSILIAVLSVLLVGVILLRYFLPTVEIFRPEIVTRMDGSKDDPPIERPELTRAVKRNPSAPSNLPTKVVTALTRSIISIPTPEINAPDPSTDFGIGGDGFGVGNGPGEGEGKPFEGIPISHRARCSKADRLDRLANNGGNEQCEEAVMKSLRWLKQTQNADGSWCSNKKVAMTGFAVLAFLGHCETPNSEEFGDAVTRALVYLVNVSMKNGGKMADDFNDNHWCYDHSIATYALAEAATFCMILDIHLPKLQEATKASGDWILEHQHTSGAWDYKYDMSGKRGGDTSIALWHIQALKACKHTGLWEENAFRGSIRNALDYIKSKQASHGGVGYATATAHGDVGFTMTGGGMLAFQMWDKSHDSLVRKGAKYIRKNAKLDYNSADADLYRHYYHAQAMMNRGGDDWAEYNKLFRDQLLNNQNADGSWKNVGGGTKVNAVAPQYQGGSDLANHYRTCLATFMLEVYYRFLPATGQK</sequence>
<evidence type="ECO:0008006" key="3">
    <source>
        <dbReference type="Google" id="ProtNLM"/>
    </source>
</evidence>
<gene>
    <name evidence="2" type="ORF">NT6N_29890</name>
</gene>
<evidence type="ECO:0000313" key="2">
    <source>
        <dbReference type="EMBL" id="BDS07949.1"/>
    </source>
</evidence>
<keyword evidence="1" id="KW-0812">Transmembrane</keyword>
<dbReference type="SUPFAM" id="SSF48239">
    <property type="entry name" value="Terpenoid cyclases/Protein prenyltransferases"/>
    <property type="match status" value="1"/>
</dbReference>